<sequence>MEYSNESYVNGSTINLTISRRIGNYNFTAIAIDPYKNKGNATFYFEVQNDSIAPNVTIVGIENNTLYIRAANNTITFNASCDDNFNETYTSKIYINDTLFFEDTAYENGTYFGNTSTIEDGSWNWTVICIDPYKT</sequence>
<reference evidence="1" key="1">
    <citation type="journal article" date="2014" name="Front. Microbiol.">
        <title>High frequency of phylogenetically diverse reductive dehalogenase-homologous genes in deep subseafloor sedimentary metagenomes.</title>
        <authorList>
            <person name="Kawai M."/>
            <person name="Futagami T."/>
            <person name="Toyoda A."/>
            <person name="Takaki Y."/>
            <person name="Nishi S."/>
            <person name="Hori S."/>
            <person name="Arai W."/>
            <person name="Tsubouchi T."/>
            <person name="Morono Y."/>
            <person name="Uchiyama I."/>
            <person name="Ito T."/>
            <person name="Fujiyama A."/>
            <person name="Inagaki F."/>
            <person name="Takami H."/>
        </authorList>
    </citation>
    <scope>NUCLEOTIDE SEQUENCE</scope>
    <source>
        <strain evidence="1">Expedition CK06-06</strain>
    </source>
</reference>
<protein>
    <submittedName>
        <fullName evidence="1">Uncharacterized protein</fullName>
    </submittedName>
</protein>
<dbReference type="AlphaFoldDB" id="X0YU28"/>
<comment type="caution">
    <text evidence="1">The sequence shown here is derived from an EMBL/GenBank/DDBJ whole genome shotgun (WGS) entry which is preliminary data.</text>
</comment>
<accession>X0YU28</accession>
<proteinExistence type="predicted"/>
<gene>
    <name evidence="1" type="ORF">S01H4_14238</name>
</gene>
<organism evidence="1">
    <name type="scientific">marine sediment metagenome</name>
    <dbReference type="NCBI Taxonomy" id="412755"/>
    <lineage>
        <taxon>unclassified sequences</taxon>
        <taxon>metagenomes</taxon>
        <taxon>ecological metagenomes</taxon>
    </lineage>
</organism>
<dbReference type="EMBL" id="BART01006248">
    <property type="protein sequence ID" value="GAG60099.1"/>
    <property type="molecule type" value="Genomic_DNA"/>
</dbReference>
<name>X0YU28_9ZZZZ</name>
<evidence type="ECO:0000313" key="1">
    <source>
        <dbReference type="EMBL" id="GAG60099.1"/>
    </source>
</evidence>